<proteinExistence type="predicted"/>
<name>A0A2W6NNM2_9BACL</name>
<protein>
    <submittedName>
        <fullName evidence="1">Uncharacterized protein</fullName>
    </submittedName>
</protein>
<evidence type="ECO:0000313" key="2">
    <source>
        <dbReference type="Proteomes" id="UP000249204"/>
    </source>
</evidence>
<dbReference type="RefSeq" id="WP_111268585.1">
    <property type="nucleotide sequence ID" value="NZ_QKWW01000006.1"/>
</dbReference>
<accession>A0A2W6NNM2</accession>
<dbReference type="Proteomes" id="UP000249204">
    <property type="component" value="Unassembled WGS sequence"/>
</dbReference>
<evidence type="ECO:0000313" key="1">
    <source>
        <dbReference type="EMBL" id="PZT57434.1"/>
    </source>
</evidence>
<dbReference type="AlphaFoldDB" id="A0A2W6NNM2"/>
<sequence length="99" mass="11156">MHIHIEDITSGYRVSVTHNISKHSAKRITEINLGNKYSIVGPLHSKQQKMLNKVCTVIEFIEDRSGLPSKAKVRYVDNNRVGKVSLYNLASVSSVDENF</sequence>
<comment type="caution">
    <text evidence="1">The sequence shown here is derived from an EMBL/GenBank/DDBJ whole genome shotgun (WGS) entry which is preliminary data.</text>
</comment>
<reference evidence="1 2" key="1">
    <citation type="submission" date="2018-06" db="EMBL/GenBank/DDBJ databases">
        <title>Isolation of heavy metals resistant Paenibacillus silvae NC2 from Gold-Copper mine in ZiJin, China.</title>
        <authorList>
            <person name="Xu J."/>
            <person name="Mazhar H.S."/>
            <person name="Rensing C."/>
        </authorList>
    </citation>
    <scope>NUCLEOTIDE SEQUENCE [LARGE SCALE GENOMIC DNA]</scope>
    <source>
        <strain evidence="1 2">NC2</strain>
    </source>
</reference>
<dbReference type="EMBL" id="QKWW01000006">
    <property type="protein sequence ID" value="PZT57434.1"/>
    <property type="molecule type" value="Genomic_DNA"/>
</dbReference>
<gene>
    <name evidence="1" type="ORF">DN757_01915</name>
</gene>
<organism evidence="1 2">
    <name type="scientific">Paenibacillus silvae</name>
    <dbReference type="NCBI Taxonomy" id="1325358"/>
    <lineage>
        <taxon>Bacteria</taxon>
        <taxon>Bacillati</taxon>
        <taxon>Bacillota</taxon>
        <taxon>Bacilli</taxon>
        <taxon>Bacillales</taxon>
        <taxon>Paenibacillaceae</taxon>
        <taxon>Paenibacillus</taxon>
    </lineage>
</organism>